<evidence type="ECO:0000256" key="1">
    <source>
        <dbReference type="ARBA" id="ARBA00023015"/>
    </source>
</evidence>
<proteinExistence type="predicted"/>
<keyword evidence="3" id="KW-0804">Transcription</keyword>
<accession>A0A556QLM1</accession>
<organism evidence="5 6">
    <name type="scientific">Rariglobus hedericola</name>
    <dbReference type="NCBI Taxonomy" id="2597822"/>
    <lineage>
        <taxon>Bacteria</taxon>
        <taxon>Pseudomonadati</taxon>
        <taxon>Verrucomicrobiota</taxon>
        <taxon>Opitutia</taxon>
        <taxon>Opitutales</taxon>
        <taxon>Opitutaceae</taxon>
        <taxon>Rariglobus</taxon>
    </lineage>
</organism>
<dbReference type="SMART" id="SM00530">
    <property type="entry name" value="HTH_XRE"/>
    <property type="match status" value="1"/>
</dbReference>
<dbReference type="AlphaFoldDB" id="A0A556QLM1"/>
<dbReference type="InterPro" id="IPR050807">
    <property type="entry name" value="TransReg_Diox_bact_type"/>
</dbReference>
<dbReference type="PANTHER" id="PTHR46797:SF23">
    <property type="entry name" value="HTH-TYPE TRANSCRIPTIONAL REGULATOR SUTR"/>
    <property type="match status" value="1"/>
</dbReference>
<name>A0A556QLM1_9BACT</name>
<feature type="domain" description="HTH cro/C1-type" evidence="4">
    <location>
        <begin position="8"/>
        <end position="62"/>
    </location>
</feature>
<dbReference type="GO" id="GO:0005829">
    <property type="term" value="C:cytosol"/>
    <property type="evidence" value="ECO:0007669"/>
    <property type="project" value="TreeGrafter"/>
</dbReference>
<sequence>MKAVGRRIRAKRIEVGLTQECLAELADITPRTLQKLEAGEFATLISTLKRVRAGLGCRYDDLLPD</sequence>
<dbReference type="OrthoDB" id="200206at2"/>
<dbReference type="SUPFAM" id="SSF47413">
    <property type="entry name" value="lambda repressor-like DNA-binding domains"/>
    <property type="match status" value="1"/>
</dbReference>
<dbReference type="Proteomes" id="UP000315648">
    <property type="component" value="Unassembled WGS sequence"/>
</dbReference>
<protein>
    <submittedName>
        <fullName evidence="5">Helix-turn-helix domain-containing protein</fullName>
    </submittedName>
</protein>
<dbReference type="PROSITE" id="PS50943">
    <property type="entry name" value="HTH_CROC1"/>
    <property type="match status" value="1"/>
</dbReference>
<evidence type="ECO:0000259" key="4">
    <source>
        <dbReference type="PROSITE" id="PS50943"/>
    </source>
</evidence>
<evidence type="ECO:0000256" key="2">
    <source>
        <dbReference type="ARBA" id="ARBA00023125"/>
    </source>
</evidence>
<keyword evidence="1" id="KW-0805">Transcription regulation</keyword>
<dbReference type="Gene3D" id="1.10.260.40">
    <property type="entry name" value="lambda repressor-like DNA-binding domains"/>
    <property type="match status" value="1"/>
</dbReference>
<dbReference type="InterPro" id="IPR010982">
    <property type="entry name" value="Lambda_DNA-bd_dom_sf"/>
</dbReference>
<reference evidence="5 6" key="1">
    <citation type="submission" date="2019-07" db="EMBL/GenBank/DDBJ databases">
        <title>Description of 53C-WASEF.</title>
        <authorList>
            <person name="Pitt A."/>
            <person name="Hahn M.W."/>
        </authorList>
    </citation>
    <scope>NUCLEOTIDE SEQUENCE [LARGE SCALE GENOMIC DNA]</scope>
    <source>
        <strain evidence="5 6">53C-WASEF</strain>
    </source>
</reference>
<dbReference type="CDD" id="cd00093">
    <property type="entry name" value="HTH_XRE"/>
    <property type="match status" value="1"/>
</dbReference>
<evidence type="ECO:0000256" key="3">
    <source>
        <dbReference type="ARBA" id="ARBA00023163"/>
    </source>
</evidence>
<keyword evidence="2" id="KW-0238">DNA-binding</keyword>
<dbReference type="GO" id="GO:0003700">
    <property type="term" value="F:DNA-binding transcription factor activity"/>
    <property type="evidence" value="ECO:0007669"/>
    <property type="project" value="TreeGrafter"/>
</dbReference>
<evidence type="ECO:0000313" key="6">
    <source>
        <dbReference type="Proteomes" id="UP000315648"/>
    </source>
</evidence>
<dbReference type="GO" id="GO:0003677">
    <property type="term" value="F:DNA binding"/>
    <property type="evidence" value="ECO:0007669"/>
    <property type="project" value="UniProtKB-KW"/>
</dbReference>
<dbReference type="Pfam" id="PF01381">
    <property type="entry name" value="HTH_3"/>
    <property type="match status" value="1"/>
</dbReference>
<dbReference type="InterPro" id="IPR001387">
    <property type="entry name" value="Cro/C1-type_HTH"/>
</dbReference>
<comment type="caution">
    <text evidence="5">The sequence shown here is derived from an EMBL/GenBank/DDBJ whole genome shotgun (WGS) entry which is preliminary data.</text>
</comment>
<evidence type="ECO:0000313" key="5">
    <source>
        <dbReference type="EMBL" id="TSJ77533.1"/>
    </source>
</evidence>
<dbReference type="PANTHER" id="PTHR46797">
    <property type="entry name" value="HTH-TYPE TRANSCRIPTIONAL REGULATOR"/>
    <property type="match status" value="1"/>
</dbReference>
<gene>
    <name evidence="5" type="ORF">FPL22_11635</name>
</gene>
<dbReference type="EMBL" id="VMBG01000002">
    <property type="protein sequence ID" value="TSJ77533.1"/>
    <property type="molecule type" value="Genomic_DNA"/>
</dbReference>
<keyword evidence="6" id="KW-1185">Reference proteome</keyword>